<dbReference type="AlphaFoldDB" id="C8S2I6"/>
<accession>C8S2I6</accession>
<evidence type="ECO:0000256" key="1">
    <source>
        <dbReference type="SAM" id="SignalP"/>
    </source>
</evidence>
<keyword evidence="3" id="KW-1185">Reference proteome</keyword>
<name>C8S2I6_9RHOB</name>
<reference evidence="2 3" key="1">
    <citation type="submission" date="2009-08" db="EMBL/GenBank/DDBJ databases">
        <title>The draft genome of Rhodobacter sp. SW2.</title>
        <authorList>
            <consortium name="US DOE Joint Genome Institute (JGI-PGF)"/>
            <person name="Lucas S."/>
            <person name="Copeland A."/>
            <person name="Lapidus A."/>
            <person name="Glavina del Rio T."/>
            <person name="Tice H."/>
            <person name="Bruce D."/>
            <person name="Goodwin L."/>
            <person name="Pitluck S."/>
            <person name="Larimer F."/>
            <person name="Land M.L."/>
            <person name="Hauser L."/>
            <person name="Emerson D."/>
        </authorList>
    </citation>
    <scope>NUCLEOTIDE SEQUENCE [LARGE SCALE GENOMIC DNA]</scope>
    <source>
        <strain evidence="2 3">SW2</strain>
    </source>
</reference>
<keyword evidence="1" id="KW-0732">Signal</keyword>
<proteinExistence type="predicted"/>
<evidence type="ECO:0000313" key="2">
    <source>
        <dbReference type="EMBL" id="EEW24857.1"/>
    </source>
</evidence>
<dbReference type="EMBL" id="ACYY01000014">
    <property type="protein sequence ID" value="EEW24857.1"/>
    <property type="molecule type" value="Genomic_DNA"/>
</dbReference>
<gene>
    <name evidence="2" type="ORF">Rsw2DRAFT_2264</name>
</gene>
<dbReference type="STRING" id="371731.Rsw2DRAFT_2264"/>
<protein>
    <submittedName>
        <fullName evidence="2">Uncharacterized protein</fullName>
    </submittedName>
</protein>
<feature type="chain" id="PRO_5002991829" evidence="1">
    <location>
        <begin position="33"/>
        <end position="162"/>
    </location>
</feature>
<feature type="signal peptide" evidence="1">
    <location>
        <begin position="1"/>
        <end position="32"/>
    </location>
</feature>
<dbReference type="Proteomes" id="UP000010121">
    <property type="component" value="Unassembled WGS sequence"/>
</dbReference>
<dbReference type="eggNOG" id="ENOG5032Z1M">
    <property type="taxonomic scope" value="Bacteria"/>
</dbReference>
<evidence type="ECO:0000313" key="3">
    <source>
        <dbReference type="Proteomes" id="UP000010121"/>
    </source>
</evidence>
<comment type="caution">
    <text evidence="2">The sequence shown here is derived from an EMBL/GenBank/DDBJ whole genome shotgun (WGS) entry which is preliminary data.</text>
</comment>
<sequence length="162" mass="17086">MTQKFCKTFAKILRRILSATLVAGLPVLPALAQQVVPCDDWRASAQGIVEPWEANSRAFAKGEIRLAAVDAIEPGAGSMHLLVLSPPYDELGARQCKLVTYTESLGYSGIDLAAAKASYDPAQGLTVVMPVQLYDDATAGFAPYVLSVSINQATGGISASLD</sequence>
<organism evidence="2 3">
    <name type="scientific">Rhodobacter ferrooxidans</name>
    <dbReference type="NCBI Taxonomy" id="371731"/>
    <lineage>
        <taxon>Bacteria</taxon>
        <taxon>Pseudomonadati</taxon>
        <taxon>Pseudomonadota</taxon>
        <taxon>Alphaproteobacteria</taxon>
        <taxon>Rhodobacterales</taxon>
        <taxon>Rhodobacter group</taxon>
        <taxon>Rhodobacter</taxon>
    </lineage>
</organism>